<organism evidence="9 10">
    <name type="scientific">Pontiella sulfatireligans</name>
    <dbReference type="NCBI Taxonomy" id="2750658"/>
    <lineage>
        <taxon>Bacteria</taxon>
        <taxon>Pseudomonadati</taxon>
        <taxon>Kiritimatiellota</taxon>
        <taxon>Kiritimatiellia</taxon>
        <taxon>Kiritimatiellales</taxon>
        <taxon>Pontiellaceae</taxon>
        <taxon>Pontiella</taxon>
    </lineage>
</organism>
<gene>
    <name evidence="9" type="primary">exbD_5</name>
    <name evidence="9" type="ORF">SCARR_04908</name>
</gene>
<evidence type="ECO:0000256" key="1">
    <source>
        <dbReference type="ARBA" id="ARBA00004162"/>
    </source>
</evidence>
<name>A0A6C2UU22_9BACT</name>
<keyword evidence="3" id="KW-1003">Cell membrane</keyword>
<dbReference type="PANTHER" id="PTHR30558">
    <property type="entry name" value="EXBD MEMBRANE COMPONENT OF PMF-DRIVEN MACROMOLECULE IMPORT SYSTEM"/>
    <property type="match status" value="1"/>
</dbReference>
<evidence type="ECO:0000256" key="5">
    <source>
        <dbReference type="ARBA" id="ARBA00022989"/>
    </source>
</evidence>
<evidence type="ECO:0000256" key="4">
    <source>
        <dbReference type="ARBA" id="ARBA00022692"/>
    </source>
</evidence>
<evidence type="ECO:0000256" key="3">
    <source>
        <dbReference type="ARBA" id="ARBA00022475"/>
    </source>
</evidence>
<dbReference type="EMBL" id="CAAHFH010000002">
    <property type="protein sequence ID" value="VGO22811.1"/>
    <property type="molecule type" value="Genomic_DNA"/>
</dbReference>
<dbReference type="GO" id="GO:0005886">
    <property type="term" value="C:plasma membrane"/>
    <property type="evidence" value="ECO:0007669"/>
    <property type="project" value="UniProtKB-SubCell"/>
</dbReference>
<dbReference type="GO" id="GO:0022857">
    <property type="term" value="F:transmembrane transporter activity"/>
    <property type="evidence" value="ECO:0007669"/>
    <property type="project" value="InterPro"/>
</dbReference>
<comment type="subcellular location">
    <subcellularLocation>
        <location evidence="1">Cell membrane</location>
        <topology evidence="1">Single-pass membrane protein</topology>
    </subcellularLocation>
    <subcellularLocation>
        <location evidence="7">Cell membrane</location>
        <topology evidence="7">Single-pass type II membrane protein</topology>
    </subcellularLocation>
</comment>
<evidence type="ECO:0000313" key="9">
    <source>
        <dbReference type="EMBL" id="VGO22811.1"/>
    </source>
</evidence>
<sequence length="135" mass="15004">MRLNSGYETKKARVEMLPLIDVVFLLLVFFIYAMVSMVVHHGLKIDLPTAGTATMERDDYISITIDADNHLFLNSEPAEVDGLAERVQQLRQGQPKPVFIEGDQKAALGLAIELLDSLKKAGIEEVSFSCKKETP</sequence>
<keyword evidence="7" id="KW-0813">Transport</keyword>
<evidence type="ECO:0000313" key="10">
    <source>
        <dbReference type="Proteomes" id="UP000346198"/>
    </source>
</evidence>
<evidence type="ECO:0000256" key="8">
    <source>
        <dbReference type="SAM" id="Phobius"/>
    </source>
</evidence>
<dbReference type="InterPro" id="IPR003400">
    <property type="entry name" value="ExbD"/>
</dbReference>
<dbReference type="Pfam" id="PF02472">
    <property type="entry name" value="ExbD"/>
    <property type="match status" value="1"/>
</dbReference>
<evidence type="ECO:0000256" key="7">
    <source>
        <dbReference type="RuleBase" id="RU003879"/>
    </source>
</evidence>
<dbReference type="RefSeq" id="WP_136064464.1">
    <property type="nucleotide sequence ID" value="NZ_CAAHFH010000002.1"/>
</dbReference>
<keyword evidence="10" id="KW-1185">Reference proteome</keyword>
<comment type="similarity">
    <text evidence="2 7">Belongs to the ExbD/TolR family.</text>
</comment>
<dbReference type="AlphaFoldDB" id="A0A6C2UU22"/>
<evidence type="ECO:0000256" key="2">
    <source>
        <dbReference type="ARBA" id="ARBA00005811"/>
    </source>
</evidence>
<evidence type="ECO:0000256" key="6">
    <source>
        <dbReference type="ARBA" id="ARBA00023136"/>
    </source>
</evidence>
<dbReference type="Gene3D" id="3.30.420.270">
    <property type="match status" value="1"/>
</dbReference>
<feature type="transmembrane region" description="Helical" evidence="8">
    <location>
        <begin position="16"/>
        <end position="35"/>
    </location>
</feature>
<keyword evidence="6 8" id="KW-0472">Membrane</keyword>
<keyword evidence="7" id="KW-0653">Protein transport</keyword>
<proteinExistence type="inferred from homology"/>
<reference evidence="9 10" key="1">
    <citation type="submission" date="2019-04" db="EMBL/GenBank/DDBJ databases">
        <authorList>
            <person name="Van Vliet M D."/>
        </authorList>
    </citation>
    <scope>NUCLEOTIDE SEQUENCE [LARGE SCALE GENOMIC DNA]</scope>
    <source>
        <strain evidence="9 10">F21</strain>
    </source>
</reference>
<dbReference type="GO" id="GO:0015031">
    <property type="term" value="P:protein transport"/>
    <property type="evidence" value="ECO:0007669"/>
    <property type="project" value="UniProtKB-KW"/>
</dbReference>
<keyword evidence="4 7" id="KW-0812">Transmembrane</keyword>
<protein>
    <submittedName>
        <fullName evidence="9">Biopolymer transport protein ExbD</fullName>
    </submittedName>
</protein>
<keyword evidence="5 8" id="KW-1133">Transmembrane helix</keyword>
<dbReference type="Proteomes" id="UP000346198">
    <property type="component" value="Unassembled WGS sequence"/>
</dbReference>
<accession>A0A6C2UU22</accession>